<feature type="region of interest" description="Disordered" evidence="1">
    <location>
        <begin position="14"/>
        <end position="34"/>
    </location>
</feature>
<keyword evidence="3" id="KW-1185">Reference proteome</keyword>
<evidence type="ECO:0000313" key="3">
    <source>
        <dbReference type="Proteomes" id="UP001519310"/>
    </source>
</evidence>
<evidence type="ECO:0000313" key="2">
    <source>
        <dbReference type="EMBL" id="MBP2034774.1"/>
    </source>
</evidence>
<organism evidence="2 3">
    <name type="scientific">Streptomyces avidinii</name>
    <dbReference type="NCBI Taxonomy" id="1895"/>
    <lineage>
        <taxon>Bacteria</taxon>
        <taxon>Bacillati</taxon>
        <taxon>Actinomycetota</taxon>
        <taxon>Actinomycetes</taxon>
        <taxon>Kitasatosporales</taxon>
        <taxon>Streptomycetaceae</taxon>
        <taxon>Streptomyces</taxon>
    </lineage>
</organism>
<accession>A0ABS4KXL5</accession>
<gene>
    <name evidence="2" type="ORF">J2Z77_000558</name>
</gene>
<dbReference type="Proteomes" id="UP001519310">
    <property type="component" value="Unassembled WGS sequence"/>
</dbReference>
<sequence>MHIQLYTPETFGCSPTTTPGPCSSDLTDATSPGRWRWLRPGGRRPEQGCASCPGRLAPHALFPNR</sequence>
<proteinExistence type="predicted"/>
<protein>
    <submittedName>
        <fullName evidence="2">Uncharacterized protein</fullName>
    </submittedName>
</protein>
<reference evidence="2 3" key="1">
    <citation type="submission" date="2021-03" db="EMBL/GenBank/DDBJ databases">
        <title>Genomic Encyclopedia of Type Strains, Phase IV (KMG-IV): sequencing the most valuable type-strain genomes for metagenomic binning, comparative biology and taxonomic classification.</title>
        <authorList>
            <person name="Goeker M."/>
        </authorList>
    </citation>
    <scope>NUCLEOTIDE SEQUENCE [LARGE SCALE GENOMIC DNA]</scope>
    <source>
        <strain evidence="2 3">DSM 40526</strain>
    </source>
</reference>
<name>A0ABS4KXL5_STRAV</name>
<comment type="caution">
    <text evidence="2">The sequence shown here is derived from an EMBL/GenBank/DDBJ whole genome shotgun (WGS) entry which is preliminary data.</text>
</comment>
<feature type="compositionally biased region" description="Polar residues" evidence="1">
    <location>
        <begin position="14"/>
        <end position="30"/>
    </location>
</feature>
<evidence type="ECO:0000256" key="1">
    <source>
        <dbReference type="SAM" id="MobiDB-lite"/>
    </source>
</evidence>
<dbReference type="EMBL" id="JAGGLQ010000001">
    <property type="protein sequence ID" value="MBP2034774.1"/>
    <property type="molecule type" value="Genomic_DNA"/>
</dbReference>